<evidence type="ECO:0000313" key="1">
    <source>
        <dbReference type="EMBL" id="KAK9929924.1"/>
    </source>
</evidence>
<sequence>MESVIVDLELVDLGFAEEARAAGFEGLALVKVIIRIGRVAAVRCWFDEVVAAEAMMKMMIGWTGGSAYEEEKEDGGGGILGWCRQVK</sequence>
<evidence type="ECO:0000313" key="2">
    <source>
        <dbReference type="Proteomes" id="UP001457282"/>
    </source>
</evidence>
<gene>
    <name evidence="1" type="ORF">M0R45_026992</name>
</gene>
<reference evidence="1 2" key="1">
    <citation type="journal article" date="2023" name="G3 (Bethesda)">
        <title>A chromosome-length genome assembly and annotation of blackberry (Rubus argutus, cv. 'Hillquist').</title>
        <authorList>
            <person name="Bruna T."/>
            <person name="Aryal R."/>
            <person name="Dudchenko O."/>
            <person name="Sargent D.J."/>
            <person name="Mead D."/>
            <person name="Buti M."/>
            <person name="Cavallini A."/>
            <person name="Hytonen T."/>
            <person name="Andres J."/>
            <person name="Pham M."/>
            <person name="Weisz D."/>
            <person name="Mascagni F."/>
            <person name="Usai G."/>
            <person name="Natali L."/>
            <person name="Bassil N."/>
            <person name="Fernandez G.E."/>
            <person name="Lomsadze A."/>
            <person name="Armour M."/>
            <person name="Olukolu B."/>
            <person name="Poorten T."/>
            <person name="Britton C."/>
            <person name="Davik J."/>
            <person name="Ashrafi H."/>
            <person name="Aiden E.L."/>
            <person name="Borodovsky M."/>
            <person name="Worthington M."/>
        </authorList>
    </citation>
    <scope>NUCLEOTIDE SEQUENCE [LARGE SCALE GENOMIC DNA]</scope>
    <source>
        <strain evidence="1">PI 553951</strain>
    </source>
</reference>
<dbReference type="AlphaFoldDB" id="A0AAW1X1N6"/>
<organism evidence="1 2">
    <name type="scientific">Rubus argutus</name>
    <name type="common">Southern blackberry</name>
    <dbReference type="NCBI Taxonomy" id="59490"/>
    <lineage>
        <taxon>Eukaryota</taxon>
        <taxon>Viridiplantae</taxon>
        <taxon>Streptophyta</taxon>
        <taxon>Embryophyta</taxon>
        <taxon>Tracheophyta</taxon>
        <taxon>Spermatophyta</taxon>
        <taxon>Magnoliopsida</taxon>
        <taxon>eudicotyledons</taxon>
        <taxon>Gunneridae</taxon>
        <taxon>Pentapetalae</taxon>
        <taxon>rosids</taxon>
        <taxon>fabids</taxon>
        <taxon>Rosales</taxon>
        <taxon>Rosaceae</taxon>
        <taxon>Rosoideae</taxon>
        <taxon>Rosoideae incertae sedis</taxon>
        <taxon>Rubus</taxon>
    </lineage>
</organism>
<dbReference type="Proteomes" id="UP001457282">
    <property type="component" value="Unassembled WGS sequence"/>
</dbReference>
<accession>A0AAW1X1N6</accession>
<proteinExistence type="predicted"/>
<protein>
    <submittedName>
        <fullName evidence="1">Uncharacterized protein</fullName>
    </submittedName>
</protein>
<keyword evidence="2" id="KW-1185">Reference proteome</keyword>
<dbReference type="EMBL" id="JBEDUW010000005">
    <property type="protein sequence ID" value="KAK9929924.1"/>
    <property type="molecule type" value="Genomic_DNA"/>
</dbReference>
<comment type="caution">
    <text evidence="1">The sequence shown here is derived from an EMBL/GenBank/DDBJ whole genome shotgun (WGS) entry which is preliminary data.</text>
</comment>
<name>A0AAW1X1N6_RUBAR</name>